<feature type="chain" id="PRO_5036743389" description="Secreted protein" evidence="1">
    <location>
        <begin position="32"/>
        <end position="368"/>
    </location>
</feature>
<evidence type="ECO:0000256" key="1">
    <source>
        <dbReference type="SAM" id="SignalP"/>
    </source>
</evidence>
<evidence type="ECO:0000313" key="3">
    <source>
        <dbReference type="Proteomes" id="UP000645217"/>
    </source>
</evidence>
<dbReference type="Proteomes" id="UP000645217">
    <property type="component" value="Unassembled WGS sequence"/>
</dbReference>
<evidence type="ECO:0008006" key="4">
    <source>
        <dbReference type="Google" id="ProtNLM"/>
    </source>
</evidence>
<protein>
    <recommendedName>
        <fullName evidence="4">Secreted protein</fullName>
    </recommendedName>
</protein>
<dbReference type="RefSeq" id="WP_189164044.1">
    <property type="nucleotide sequence ID" value="NZ_BMNT01000017.1"/>
</dbReference>
<evidence type="ECO:0000313" key="2">
    <source>
        <dbReference type="EMBL" id="GGK89083.1"/>
    </source>
</evidence>
<dbReference type="AlphaFoldDB" id="A0A917VK40"/>
<gene>
    <name evidence="2" type="ORF">GCM10007964_34730</name>
</gene>
<sequence length="368" mass="38657">MTLLRTALSRLLTVIVMVAAGLAWTTAGAQAAVPDRWGFALVDISSGLPDLTHQAGSWPAGQNVTVTPGSTGQVYVRFPAIGVSPERQNNGVPHVTAIADGPQYCQVQKYGVSGSDLLVAVQCYHYSGRPIFTPFSITFASSTGTLTPPGAFGYVYWTGAAIGSTYNSAGNLNVVSPSITPGVWTVDLPGIGPSTTAGNIQVTAVDSQRPAHCKASAWSPTWSGQKIQVRCFDAADAPLSTGWTLTYHHERAITGGAVPPRYFAYTFDNVPGNPGPYSPVPPGVSYNSVGSYNEIQTAGTGLRLVTFHKVGVLPDDVQVTAFGSGPAFCNLLAPWTTYGNEAIVRDVACYKGGTRQESASMVTYVSAR</sequence>
<organism evidence="2 3">
    <name type="scientific">Sphaerisporangium melleum</name>
    <dbReference type="NCBI Taxonomy" id="321316"/>
    <lineage>
        <taxon>Bacteria</taxon>
        <taxon>Bacillati</taxon>
        <taxon>Actinomycetota</taxon>
        <taxon>Actinomycetes</taxon>
        <taxon>Streptosporangiales</taxon>
        <taxon>Streptosporangiaceae</taxon>
        <taxon>Sphaerisporangium</taxon>
    </lineage>
</organism>
<keyword evidence="1" id="KW-0732">Signal</keyword>
<reference evidence="2" key="1">
    <citation type="journal article" date="2014" name="Int. J. Syst. Evol. Microbiol.">
        <title>Complete genome sequence of Corynebacterium casei LMG S-19264T (=DSM 44701T), isolated from a smear-ripened cheese.</title>
        <authorList>
            <consortium name="US DOE Joint Genome Institute (JGI-PGF)"/>
            <person name="Walter F."/>
            <person name="Albersmeier A."/>
            <person name="Kalinowski J."/>
            <person name="Ruckert C."/>
        </authorList>
    </citation>
    <scope>NUCLEOTIDE SEQUENCE</scope>
    <source>
        <strain evidence="2">JCM 13064</strain>
    </source>
</reference>
<feature type="signal peptide" evidence="1">
    <location>
        <begin position="1"/>
        <end position="31"/>
    </location>
</feature>
<keyword evidence="3" id="KW-1185">Reference proteome</keyword>
<dbReference type="EMBL" id="BMNT01000017">
    <property type="protein sequence ID" value="GGK89083.1"/>
    <property type="molecule type" value="Genomic_DNA"/>
</dbReference>
<reference evidence="2" key="2">
    <citation type="submission" date="2020-09" db="EMBL/GenBank/DDBJ databases">
        <authorList>
            <person name="Sun Q."/>
            <person name="Ohkuma M."/>
        </authorList>
    </citation>
    <scope>NUCLEOTIDE SEQUENCE</scope>
    <source>
        <strain evidence="2">JCM 13064</strain>
    </source>
</reference>
<accession>A0A917VK40</accession>
<name>A0A917VK40_9ACTN</name>
<proteinExistence type="predicted"/>
<comment type="caution">
    <text evidence="2">The sequence shown here is derived from an EMBL/GenBank/DDBJ whole genome shotgun (WGS) entry which is preliminary data.</text>
</comment>